<keyword evidence="2" id="KW-1185">Reference proteome</keyword>
<dbReference type="Proteomes" id="UP000003803">
    <property type="component" value="Unassembled WGS sequence"/>
</dbReference>
<dbReference type="AlphaFoldDB" id="B0PC86"/>
<sequence length="56" mass="6530">MRASSFKKDNFYFCMAIMRNDTHLVNVFLISTFAKLAKIHHLRSIAPIFCLSFVSF</sequence>
<reference evidence="1" key="1">
    <citation type="submission" date="2007-11" db="EMBL/GenBank/DDBJ databases">
        <authorList>
            <person name="Fulton L."/>
            <person name="Clifton S."/>
            <person name="Fulton B."/>
            <person name="Xu J."/>
            <person name="Minx P."/>
            <person name="Pepin K.H."/>
            <person name="Johnson M."/>
            <person name="Thiruvilangam P."/>
            <person name="Bhonagiri V."/>
            <person name="Nash W.E."/>
            <person name="Mardis E.R."/>
            <person name="Wilson R.K."/>
        </authorList>
    </citation>
    <scope>NUCLEOTIDE SEQUENCE [LARGE SCALE GENOMIC DNA]</scope>
    <source>
        <strain evidence="1">DSM 17241</strain>
    </source>
</reference>
<gene>
    <name evidence="1" type="ORF">ANACOL_02396</name>
</gene>
<evidence type="ECO:0000313" key="1">
    <source>
        <dbReference type="EMBL" id="EDS10842.1"/>
    </source>
</evidence>
<reference evidence="1" key="2">
    <citation type="submission" date="2013-09" db="EMBL/GenBank/DDBJ databases">
        <title>Draft genome sequence of Anaerotruncus colihominis(DSM 17241).</title>
        <authorList>
            <person name="Sudarsanam P."/>
            <person name="Ley R."/>
            <person name="Guruge J."/>
            <person name="Turnbaugh P.J."/>
            <person name="Mahowald M."/>
            <person name="Liep D."/>
            <person name="Gordon J."/>
        </authorList>
    </citation>
    <scope>NUCLEOTIDE SEQUENCE</scope>
    <source>
        <strain evidence="1">DSM 17241</strain>
    </source>
</reference>
<organism evidence="1 2">
    <name type="scientific">Anaerotruncus colihominis DSM 17241</name>
    <dbReference type="NCBI Taxonomy" id="445972"/>
    <lineage>
        <taxon>Bacteria</taxon>
        <taxon>Bacillati</taxon>
        <taxon>Bacillota</taxon>
        <taxon>Clostridia</taxon>
        <taxon>Eubacteriales</taxon>
        <taxon>Oscillospiraceae</taxon>
        <taxon>Anaerotruncus</taxon>
    </lineage>
</organism>
<dbReference type="HOGENOM" id="CLU_3003912_0_0_9"/>
<dbReference type="EMBL" id="ABGD02000019">
    <property type="protein sequence ID" value="EDS10842.1"/>
    <property type="molecule type" value="Genomic_DNA"/>
</dbReference>
<protein>
    <submittedName>
        <fullName evidence="1">Uncharacterized protein</fullName>
    </submittedName>
</protein>
<proteinExistence type="predicted"/>
<name>B0PC86_9FIRM</name>
<evidence type="ECO:0000313" key="2">
    <source>
        <dbReference type="Proteomes" id="UP000003803"/>
    </source>
</evidence>
<accession>B0PC86</accession>
<comment type="caution">
    <text evidence="1">The sequence shown here is derived from an EMBL/GenBank/DDBJ whole genome shotgun (WGS) entry which is preliminary data.</text>
</comment>